<organism evidence="1 2">
    <name type="scientific">Lentilactobacillus hilgardii (strain ATCC 8290 / DSM 20176 / CCUG 30140 / JCM 1155 / KCTC 3500 / NBRC 15886 / NCIMB 8040 / NRRL B-1843 / 9)</name>
    <dbReference type="NCBI Taxonomy" id="1423757"/>
    <lineage>
        <taxon>Bacteria</taxon>
        <taxon>Bacillati</taxon>
        <taxon>Bacillota</taxon>
        <taxon>Bacilli</taxon>
        <taxon>Lactobacillales</taxon>
        <taxon>Lactobacillaceae</taxon>
        <taxon>Lentilactobacillus</taxon>
    </lineage>
</organism>
<dbReference type="EMBL" id="ACGP01000219">
    <property type="protein sequence ID" value="EEI23279.1"/>
    <property type="molecule type" value="Genomic_DNA"/>
</dbReference>
<dbReference type="Proteomes" id="UP000003752">
    <property type="component" value="Unassembled WGS sequence"/>
</dbReference>
<protein>
    <submittedName>
        <fullName evidence="1">Uncharacterized protein</fullName>
    </submittedName>
</protein>
<sequence length="41" mass="4972">MNKKFKSKSPKQLMLFWLFLFGKASLTEARFNWRYDKSVAK</sequence>
<accession>C0XMX6</accession>
<evidence type="ECO:0000313" key="1">
    <source>
        <dbReference type="EMBL" id="EEI23279.1"/>
    </source>
</evidence>
<dbReference type="HOGENOM" id="CLU_3271865_0_0_9"/>
<gene>
    <name evidence="1" type="ORF">HMPREF0519_2587</name>
</gene>
<keyword evidence="2" id="KW-1185">Reference proteome</keyword>
<evidence type="ECO:0000313" key="2">
    <source>
        <dbReference type="Proteomes" id="UP000003752"/>
    </source>
</evidence>
<reference evidence="1 2" key="1">
    <citation type="submission" date="2009-01" db="EMBL/GenBank/DDBJ databases">
        <authorList>
            <person name="Qin X."/>
            <person name="Bachman B."/>
            <person name="Battles P."/>
            <person name="Bell A."/>
            <person name="Bess C."/>
            <person name="Bickham C."/>
            <person name="Chaboub L."/>
            <person name="Chen D."/>
            <person name="Coyle M."/>
            <person name="Deiros D.R."/>
            <person name="Dinh H."/>
            <person name="Forbes L."/>
            <person name="Fowler G."/>
            <person name="Francisco L."/>
            <person name="Fu Q."/>
            <person name="Gubbala S."/>
            <person name="Hale W."/>
            <person name="Han Y."/>
            <person name="Hemphill L."/>
            <person name="Highlander S.K."/>
            <person name="Hirani K."/>
            <person name="Hogues M."/>
            <person name="Jackson L."/>
            <person name="Jakkamsetti A."/>
            <person name="Javaid M."/>
            <person name="Jiang H."/>
            <person name="Korchina V."/>
            <person name="Kovar C."/>
            <person name="Lara F."/>
            <person name="Lee S."/>
            <person name="Mata R."/>
            <person name="Mathew T."/>
            <person name="Moen C."/>
            <person name="Morales K."/>
            <person name="Munidasa M."/>
            <person name="Nazareth L."/>
            <person name="Ngo R."/>
            <person name="Nguyen L."/>
            <person name="Okwuonu G."/>
            <person name="Ongeri F."/>
            <person name="Patil S."/>
            <person name="Petrosino J."/>
            <person name="Pham C."/>
            <person name="Pham P."/>
            <person name="Pu L.-L."/>
            <person name="Puazo M."/>
            <person name="Raj R."/>
            <person name="Reid J."/>
            <person name="Rouhana J."/>
            <person name="Saada N."/>
            <person name="Shang Y."/>
            <person name="Simmons D."/>
            <person name="Thornton R."/>
            <person name="Warren J."/>
            <person name="Weissenberger G."/>
            <person name="Zhang J."/>
            <person name="Zhang L."/>
            <person name="Zhou C."/>
            <person name="Zhu D."/>
            <person name="Muzny D."/>
            <person name="Worley K."/>
            <person name="Gibbs R."/>
        </authorList>
    </citation>
    <scope>NUCLEOTIDE SEQUENCE [LARGE SCALE GENOMIC DNA]</scope>
    <source>
        <strain evidence="2">ATCC 8290 / DSM 20176 / CCUG 30140 / JCM 1155 / KCTC 3500 / NBRC 15886 / NCIMB 8040 / NRRL B-1843 / 9</strain>
    </source>
</reference>
<dbReference type="AlphaFoldDB" id="C0XMX6"/>
<comment type="caution">
    <text evidence="1">The sequence shown here is derived from an EMBL/GenBank/DDBJ whole genome shotgun (WGS) entry which is preliminary data.</text>
</comment>
<name>C0XMX6_LENH9</name>
<proteinExistence type="predicted"/>